<dbReference type="Proteomes" id="UP001275049">
    <property type="component" value="Unassembled WGS sequence"/>
</dbReference>
<dbReference type="RefSeq" id="WP_320754820.1">
    <property type="nucleotide sequence ID" value="NZ_JAWNGA010000001.1"/>
</dbReference>
<evidence type="ECO:0000313" key="1">
    <source>
        <dbReference type="EMBL" id="MDY5132271.1"/>
    </source>
</evidence>
<proteinExistence type="predicted"/>
<sequence length="322" mass="35919">MQEKQPALWDNKNMPATTMSEQLTFTYHGERVDEGSIDMAEYGQALIGYSTIINATITTLNPNLPNPTLRITKTQPGSFIATIAIEASTTWWESLKNFFTSPEGQAITGISTILGASAITISQAIRKTIALAKKVGTQHIAQRRPIDTDSEEITLTNGTVIIEKPYIVNVYMNEQFRRGMRDVLQPTLIDGIDSVAFDDPKEEPQTLTPDDLPLFRSVGSEEIDADVTVETTPVHVEQASFESRSWRFVTVENKQEIPVSFTATVDDTVFLQRINDEGLNFKKGDILWVDLECVKPRGKGAKRKFTIVKVARIDRQDNLPGI</sequence>
<evidence type="ECO:0000313" key="2">
    <source>
        <dbReference type="Proteomes" id="UP001275049"/>
    </source>
</evidence>
<accession>A0ABU5G506</accession>
<organism evidence="1 2">
    <name type="scientific">Actinotignum urinale</name>
    <dbReference type="NCBI Taxonomy" id="190146"/>
    <lineage>
        <taxon>Bacteria</taxon>
        <taxon>Bacillati</taxon>
        <taxon>Actinomycetota</taxon>
        <taxon>Actinomycetes</taxon>
        <taxon>Actinomycetales</taxon>
        <taxon>Actinomycetaceae</taxon>
        <taxon>Actinotignum</taxon>
    </lineage>
</organism>
<name>A0ABU5G506_9ACTO</name>
<reference evidence="1 2" key="1">
    <citation type="submission" date="2023-10" db="EMBL/GenBank/DDBJ databases">
        <title>Whole Genome based description of the genera Actinobaculum and Actinotignum reveals a complex phylogenetic relationship within the species included in the genus Actinotignum.</title>
        <authorList>
            <person name="Jensen C.S."/>
            <person name="Dargis R."/>
            <person name="Kemp M."/>
            <person name="Christensen J.J."/>
        </authorList>
    </citation>
    <scope>NUCLEOTIDE SEQUENCE [LARGE SCALE GENOMIC DNA]</scope>
    <source>
        <strain evidence="1 2">SLA_B974</strain>
    </source>
</reference>
<keyword evidence="2" id="KW-1185">Reference proteome</keyword>
<gene>
    <name evidence="1" type="ORF">R6G86_00745</name>
</gene>
<comment type="caution">
    <text evidence="1">The sequence shown here is derived from an EMBL/GenBank/DDBJ whole genome shotgun (WGS) entry which is preliminary data.</text>
</comment>
<dbReference type="EMBL" id="JAWNGA010000001">
    <property type="protein sequence ID" value="MDY5132271.1"/>
    <property type="molecule type" value="Genomic_DNA"/>
</dbReference>
<protein>
    <submittedName>
        <fullName evidence="1">Uncharacterized protein</fullName>
    </submittedName>
</protein>